<accession>A0ABT9Y9W0</accession>
<protein>
    <submittedName>
        <fullName evidence="2">Nitrogenase molybdenum-iron protein beta chain</fullName>
        <ecNumber evidence="2">1.18.6.1</ecNumber>
    </submittedName>
</protein>
<feature type="domain" description="Nitrogenase/oxidoreductase component 1" evidence="1">
    <location>
        <begin position="16"/>
        <end position="437"/>
    </location>
</feature>
<reference evidence="2 3" key="1">
    <citation type="submission" date="2023-07" db="EMBL/GenBank/DDBJ databases">
        <title>Genomic Encyclopedia of Type Strains, Phase IV (KMG-IV): sequencing the most valuable type-strain genomes for metagenomic binning, comparative biology and taxonomic classification.</title>
        <authorList>
            <person name="Goeker M."/>
        </authorList>
    </citation>
    <scope>NUCLEOTIDE SEQUENCE [LARGE SCALE GENOMIC DNA]</scope>
    <source>
        <strain evidence="2 3">DSM 16980</strain>
    </source>
</reference>
<sequence>MSEIIEQPRYGCALSAQQTVLAIPRALPIIHAGPGCASKAFSFAATGAGFQGEGYGGGSHISSTNTGESEVIFGGEPSLEKEIKGALKILDGDLFVVLSGCTSDIVGDDSISVAERFAAQGYPVVGTETAGFKGSSYYGHEIVVKSIIEQFIGDVKPQVRHGLVNVFAVVPFQDPFWRGDLEEIKRILTNIGLEVNILFGNGSAGISEWRDIPNAQFNLLISPSTGTEIAELLEAKYQTPYLQYPILPVGGVETSRFLREVAAFAGLSSLPVEKAIEKEERRFYDYFVAVSDFIGEYWNNLPVDLYAVGDSIYAPGVSSFLVNELGLVPRGVYVTDEPQPAWQSVITETLAARDSRLAAVLKFENDGGAIEMDIREKDKNAGKSIILGSSWEKFLAVDVDSLYAYLSLPLDEIVILNHSYMGYSGGLRLIEEVYSAVFKRKTATSRSIV</sequence>
<dbReference type="SUPFAM" id="SSF53807">
    <property type="entry name" value="Helical backbone' metal receptor"/>
    <property type="match status" value="1"/>
</dbReference>
<evidence type="ECO:0000313" key="2">
    <source>
        <dbReference type="EMBL" id="MDQ0204519.1"/>
    </source>
</evidence>
<proteinExistence type="predicted"/>
<name>A0ABT9Y9W0_9FIRM</name>
<dbReference type="EMBL" id="JAUSUE010000017">
    <property type="protein sequence ID" value="MDQ0204519.1"/>
    <property type="molecule type" value="Genomic_DNA"/>
</dbReference>
<dbReference type="Gene3D" id="3.40.50.1980">
    <property type="entry name" value="Nitrogenase molybdenum iron protein domain"/>
    <property type="match status" value="3"/>
</dbReference>
<dbReference type="PANTHER" id="PTHR42956">
    <property type="entry name" value="NITROGENASE IRON-MOLYBDENUM COFACTOR BIOSYNTHESIS PROTEIN NIFE"/>
    <property type="match status" value="1"/>
</dbReference>
<dbReference type="RefSeq" id="WP_196605539.1">
    <property type="nucleotide sequence ID" value="NZ_CP116940.1"/>
</dbReference>
<dbReference type="PANTHER" id="PTHR42956:SF1">
    <property type="entry name" value="NITROGENASE IRON-MOLYBDENUM COFACTOR BIOSYNTHESIS PROTEIN NIFE"/>
    <property type="match status" value="1"/>
</dbReference>
<keyword evidence="3" id="KW-1185">Reference proteome</keyword>
<dbReference type="InterPro" id="IPR049939">
    <property type="entry name" value="NifE-like"/>
</dbReference>
<dbReference type="InterPro" id="IPR000510">
    <property type="entry name" value="Nase/OxRdtase_comp1"/>
</dbReference>
<keyword evidence="2" id="KW-0560">Oxidoreductase</keyword>
<dbReference type="GO" id="GO:0016163">
    <property type="term" value="F:nitrogenase activity"/>
    <property type="evidence" value="ECO:0007669"/>
    <property type="project" value="UniProtKB-EC"/>
</dbReference>
<evidence type="ECO:0000313" key="3">
    <source>
        <dbReference type="Proteomes" id="UP001239167"/>
    </source>
</evidence>
<dbReference type="Pfam" id="PF00148">
    <property type="entry name" value="Oxidored_nitro"/>
    <property type="match status" value="1"/>
</dbReference>
<comment type="caution">
    <text evidence="2">The sequence shown here is derived from an EMBL/GenBank/DDBJ whole genome shotgun (WGS) entry which is preliminary data.</text>
</comment>
<gene>
    <name evidence="2" type="ORF">J2S01_002247</name>
</gene>
<dbReference type="EC" id="1.18.6.1" evidence="2"/>
<dbReference type="Proteomes" id="UP001239167">
    <property type="component" value="Unassembled WGS sequence"/>
</dbReference>
<evidence type="ECO:0000259" key="1">
    <source>
        <dbReference type="Pfam" id="PF00148"/>
    </source>
</evidence>
<organism evidence="2 3">
    <name type="scientific">Pectinatus haikarae</name>
    <dbReference type="NCBI Taxonomy" id="349096"/>
    <lineage>
        <taxon>Bacteria</taxon>
        <taxon>Bacillati</taxon>
        <taxon>Bacillota</taxon>
        <taxon>Negativicutes</taxon>
        <taxon>Selenomonadales</taxon>
        <taxon>Selenomonadaceae</taxon>
        <taxon>Pectinatus</taxon>
    </lineage>
</organism>